<dbReference type="GO" id="GO:0005634">
    <property type="term" value="C:nucleus"/>
    <property type="evidence" value="ECO:0007669"/>
    <property type="project" value="TreeGrafter"/>
</dbReference>
<dbReference type="GO" id="GO:0004791">
    <property type="term" value="F:thioredoxin-disulfide reductase (NADPH) activity"/>
    <property type="evidence" value="ECO:0007669"/>
    <property type="project" value="TreeGrafter"/>
</dbReference>
<dbReference type="GO" id="GO:0031397">
    <property type="term" value="P:negative regulation of protein ubiquitination"/>
    <property type="evidence" value="ECO:0007669"/>
    <property type="project" value="TreeGrafter"/>
</dbReference>
<dbReference type="PANTHER" id="PTHR46472">
    <property type="entry name" value="NUCLEOREDOXIN"/>
    <property type="match status" value="1"/>
</dbReference>
<comment type="caution">
    <text evidence="2">The sequence shown here is derived from an EMBL/GenBank/DDBJ whole genome shotgun (WGS) entry which is preliminary data.</text>
</comment>
<accession>A0A1R2CFC4</accession>
<feature type="domain" description="Thioredoxin" evidence="1">
    <location>
        <begin position="1"/>
        <end position="142"/>
    </location>
</feature>
<name>A0A1R2CFC4_9CILI</name>
<dbReference type="AlphaFoldDB" id="A0A1R2CFC4"/>
<protein>
    <recommendedName>
        <fullName evidence="1">Thioredoxin domain-containing protein</fullName>
    </recommendedName>
</protein>
<dbReference type="OrthoDB" id="282363at2759"/>
<dbReference type="InterPro" id="IPR036249">
    <property type="entry name" value="Thioredoxin-like_sf"/>
</dbReference>
<evidence type="ECO:0000313" key="2">
    <source>
        <dbReference type="EMBL" id="OMJ87722.1"/>
    </source>
</evidence>
<sequence length="142" mass="16410">MENIFGQTLVSKKGPTATRGLNNVPIILIYASASWCPPCREFFPSLVQFYNSANQSRKRIEIVWLSRDRNEDDFNNTKKNMPWLAVPYNPNNIAALLERYDIEVIPKLFLLNRNGSVAHTECRQDVVIKGIEAINEWERIRS</sequence>
<dbReference type="Pfam" id="PF13905">
    <property type="entry name" value="Thioredoxin_8"/>
    <property type="match status" value="1"/>
</dbReference>
<dbReference type="PROSITE" id="PS51352">
    <property type="entry name" value="THIOREDOXIN_2"/>
    <property type="match status" value="1"/>
</dbReference>
<keyword evidence="3" id="KW-1185">Reference proteome</keyword>
<dbReference type="SUPFAM" id="SSF52833">
    <property type="entry name" value="Thioredoxin-like"/>
    <property type="match status" value="1"/>
</dbReference>
<dbReference type="Gene3D" id="3.40.30.10">
    <property type="entry name" value="Glutaredoxin"/>
    <property type="match status" value="1"/>
</dbReference>
<evidence type="ECO:0000313" key="3">
    <source>
        <dbReference type="Proteomes" id="UP000187209"/>
    </source>
</evidence>
<dbReference type="EMBL" id="MPUH01000169">
    <property type="protein sequence ID" value="OMJ87722.1"/>
    <property type="molecule type" value="Genomic_DNA"/>
</dbReference>
<organism evidence="2 3">
    <name type="scientific">Stentor coeruleus</name>
    <dbReference type="NCBI Taxonomy" id="5963"/>
    <lineage>
        <taxon>Eukaryota</taxon>
        <taxon>Sar</taxon>
        <taxon>Alveolata</taxon>
        <taxon>Ciliophora</taxon>
        <taxon>Postciliodesmatophora</taxon>
        <taxon>Heterotrichea</taxon>
        <taxon>Heterotrichida</taxon>
        <taxon>Stentoridae</taxon>
        <taxon>Stentor</taxon>
    </lineage>
</organism>
<dbReference type="PANTHER" id="PTHR46472:SF1">
    <property type="entry name" value="NUCLEOREDOXIN"/>
    <property type="match status" value="1"/>
</dbReference>
<evidence type="ECO:0000259" key="1">
    <source>
        <dbReference type="PROSITE" id="PS51352"/>
    </source>
</evidence>
<dbReference type="InterPro" id="IPR013766">
    <property type="entry name" value="Thioredoxin_domain"/>
</dbReference>
<dbReference type="Proteomes" id="UP000187209">
    <property type="component" value="Unassembled WGS sequence"/>
</dbReference>
<dbReference type="InterPro" id="IPR012336">
    <property type="entry name" value="Thioredoxin-like_fold"/>
</dbReference>
<gene>
    <name evidence="2" type="ORF">SteCoe_10464</name>
</gene>
<proteinExistence type="predicted"/>
<dbReference type="GO" id="GO:0030178">
    <property type="term" value="P:negative regulation of Wnt signaling pathway"/>
    <property type="evidence" value="ECO:0007669"/>
    <property type="project" value="TreeGrafter"/>
</dbReference>
<reference evidence="2 3" key="1">
    <citation type="submission" date="2016-11" db="EMBL/GenBank/DDBJ databases">
        <title>The macronuclear genome of Stentor coeruleus: a giant cell with tiny introns.</title>
        <authorList>
            <person name="Slabodnick M."/>
            <person name="Ruby J.G."/>
            <person name="Reiff S.B."/>
            <person name="Swart E.C."/>
            <person name="Gosai S."/>
            <person name="Prabakaran S."/>
            <person name="Witkowska E."/>
            <person name="Larue G.E."/>
            <person name="Fisher S."/>
            <person name="Freeman R.M."/>
            <person name="Gunawardena J."/>
            <person name="Chu W."/>
            <person name="Stover N.A."/>
            <person name="Gregory B.D."/>
            <person name="Nowacki M."/>
            <person name="Derisi J."/>
            <person name="Roy S.W."/>
            <person name="Marshall W.F."/>
            <person name="Sood P."/>
        </authorList>
    </citation>
    <scope>NUCLEOTIDE SEQUENCE [LARGE SCALE GENOMIC DNA]</scope>
    <source>
        <strain evidence="2">WM001</strain>
    </source>
</reference>